<keyword evidence="1" id="KW-0732">Signal</keyword>
<name>A0A147BER0_IXORI</name>
<feature type="signal peptide" evidence="1">
    <location>
        <begin position="1"/>
        <end position="18"/>
    </location>
</feature>
<dbReference type="EMBL" id="GEGO01006130">
    <property type="protein sequence ID" value="JAR89274.1"/>
    <property type="molecule type" value="Transcribed_RNA"/>
</dbReference>
<sequence length="85" mass="9384">MAVSALYLVYITLRLAAARRRREGPMGGGVDSDVAMPWQRSNRSSAARLPRSYRRVSCRLLSLFPPDAFHNGAVPCNCATVSLFK</sequence>
<proteinExistence type="predicted"/>
<evidence type="ECO:0000256" key="1">
    <source>
        <dbReference type="SAM" id="SignalP"/>
    </source>
</evidence>
<evidence type="ECO:0000313" key="2">
    <source>
        <dbReference type="EMBL" id="JAR89274.1"/>
    </source>
</evidence>
<feature type="chain" id="PRO_5007542103" evidence="1">
    <location>
        <begin position="19"/>
        <end position="85"/>
    </location>
</feature>
<protein>
    <submittedName>
        <fullName evidence="2">Putative secreted protein</fullName>
    </submittedName>
</protein>
<dbReference type="AlphaFoldDB" id="A0A147BER0"/>
<reference evidence="2" key="1">
    <citation type="journal article" date="2018" name="PLoS Negl. Trop. Dis.">
        <title>Sialome diversity of ticks revealed by RNAseq of single tick salivary glands.</title>
        <authorList>
            <person name="Perner J."/>
            <person name="Kropackova S."/>
            <person name="Kopacek P."/>
            <person name="Ribeiro J.M."/>
        </authorList>
    </citation>
    <scope>NUCLEOTIDE SEQUENCE</scope>
    <source>
        <strain evidence="2">Siblings of single egg batch collected in Ceske Budejovice</strain>
        <tissue evidence="2">Salivary glands</tissue>
    </source>
</reference>
<organism evidence="2">
    <name type="scientific">Ixodes ricinus</name>
    <name type="common">Common tick</name>
    <name type="synonym">Acarus ricinus</name>
    <dbReference type="NCBI Taxonomy" id="34613"/>
    <lineage>
        <taxon>Eukaryota</taxon>
        <taxon>Metazoa</taxon>
        <taxon>Ecdysozoa</taxon>
        <taxon>Arthropoda</taxon>
        <taxon>Chelicerata</taxon>
        <taxon>Arachnida</taxon>
        <taxon>Acari</taxon>
        <taxon>Parasitiformes</taxon>
        <taxon>Ixodida</taxon>
        <taxon>Ixodoidea</taxon>
        <taxon>Ixodidae</taxon>
        <taxon>Ixodinae</taxon>
        <taxon>Ixodes</taxon>
    </lineage>
</organism>
<accession>A0A147BER0</accession>